<keyword evidence="4" id="KW-1185">Reference proteome</keyword>
<dbReference type="InterPro" id="IPR014710">
    <property type="entry name" value="RmlC-like_jellyroll"/>
</dbReference>
<dbReference type="RefSeq" id="WP_344791326.1">
    <property type="nucleotide sequence ID" value="NZ_BAABBV010000001.1"/>
</dbReference>
<evidence type="ECO:0000313" key="4">
    <source>
        <dbReference type="Proteomes" id="UP001415169"/>
    </source>
</evidence>
<organism evidence="3 4">
    <name type="scientific">Gryllotalpicola daejeonensis</name>
    <dbReference type="NCBI Taxonomy" id="993087"/>
    <lineage>
        <taxon>Bacteria</taxon>
        <taxon>Bacillati</taxon>
        <taxon>Actinomycetota</taxon>
        <taxon>Actinomycetes</taxon>
        <taxon>Micrococcales</taxon>
        <taxon>Microbacteriaceae</taxon>
        <taxon>Gryllotalpicola</taxon>
    </lineage>
</organism>
<gene>
    <name evidence="3" type="ORF">GCM10022286_16960</name>
</gene>
<dbReference type="PANTHER" id="PTHR42742:SF3">
    <property type="entry name" value="FRUCTOKINASE"/>
    <property type="match status" value="1"/>
</dbReference>
<keyword evidence="2" id="KW-0862">Zinc</keyword>
<dbReference type="Proteomes" id="UP001415169">
    <property type="component" value="Unassembled WGS sequence"/>
</dbReference>
<keyword evidence="3" id="KW-0413">Isomerase</keyword>
<dbReference type="CDD" id="cd07010">
    <property type="entry name" value="cupin_PMI_type_I_N_bac"/>
    <property type="match status" value="1"/>
</dbReference>
<name>A0ABP7ZJU7_9MICO</name>
<proteinExistence type="predicted"/>
<reference evidence="3" key="1">
    <citation type="journal article" date="2014" name="Int. J. Syst. Evol. Microbiol.">
        <title>Complete genome of a new Firmicutes species belonging to the dominant human colonic microbiota ('Ruminococcus bicirculans') reveals two chromosomes and a selective capacity to utilize plant glucans.</title>
        <authorList>
            <consortium name="NISC Comparative Sequencing Program"/>
            <person name="Wegmann U."/>
            <person name="Louis P."/>
            <person name="Goesmann A."/>
            <person name="Henrissat B."/>
            <person name="Duncan S.H."/>
            <person name="Flint H.J."/>
        </authorList>
    </citation>
    <scope>NUCLEOTIDE SEQUENCE</scope>
    <source>
        <strain evidence="3">JCM 17590</strain>
    </source>
</reference>
<evidence type="ECO:0000256" key="1">
    <source>
        <dbReference type="ARBA" id="ARBA00022723"/>
    </source>
</evidence>
<dbReference type="Gene3D" id="2.60.120.10">
    <property type="entry name" value="Jelly Rolls"/>
    <property type="match status" value="2"/>
</dbReference>
<keyword evidence="1" id="KW-0479">Metal-binding</keyword>
<dbReference type="SUPFAM" id="SSF51182">
    <property type="entry name" value="RmlC-like cupins"/>
    <property type="match status" value="1"/>
</dbReference>
<dbReference type="PANTHER" id="PTHR42742">
    <property type="entry name" value="TRANSCRIPTIONAL REPRESSOR MPRA"/>
    <property type="match status" value="1"/>
</dbReference>
<sequence length="353" mass="36230">MQPIRLGPNQPAARPYLGGAGIRAFRGEGSTAPDSPEDFVASTTTVFGDDHVGLSMLPDGRTLREAVASDPEGWLGAAHVSRFGAETGLLVKLLHTGQRLFNHVHPDDAFAQTRLGAPRGKTEAWFIVDTGEAPTATVWLGFAHEVAAAQLRDWFERQDAAAMLAAMTELTVRAGDWVYVPAGTPHAIGPGITLVELQQPTDLSLILEYAGFPALDRAGALLGLSPEVALAAVDTAPLGPENAAQLHGRVADAGRSTLFPPAAQRFFRAEHLVVEGAAEIPAGFGVVVVLEGAGRLRWGGGGGAGGGGSAGGGGADGADLAISRGETFVVPHGAGALEIAGQLRLIHAAPPAA</sequence>
<dbReference type="GO" id="GO:0016853">
    <property type="term" value="F:isomerase activity"/>
    <property type="evidence" value="ECO:0007669"/>
    <property type="project" value="UniProtKB-KW"/>
</dbReference>
<comment type="caution">
    <text evidence="3">The sequence shown here is derived from an EMBL/GenBank/DDBJ whole genome shotgun (WGS) entry which is preliminary data.</text>
</comment>
<dbReference type="InterPro" id="IPR051804">
    <property type="entry name" value="Carb_Metab_Reg_Kinase/Isom"/>
</dbReference>
<protein>
    <submittedName>
        <fullName evidence="3">Class I mannose-6-phosphate isomerase</fullName>
    </submittedName>
</protein>
<dbReference type="InterPro" id="IPR011051">
    <property type="entry name" value="RmlC_Cupin_sf"/>
</dbReference>
<reference evidence="3" key="2">
    <citation type="submission" date="2023-12" db="EMBL/GenBank/DDBJ databases">
        <authorList>
            <person name="Sun Q."/>
            <person name="Inoue M."/>
        </authorList>
    </citation>
    <scope>NUCLEOTIDE SEQUENCE</scope>
    <source>
        <strain evidence="3">JCM 17590</strain>
    </source>
</reference>
<dbReference type="EMBL" id="BAABBV010000001">
    <property type="protein sequence ID" value="GAA4160637.1"/>
    <property type="molecule type" value="Genomic_DNA"/>
</dbReference>
<evidence type="ECO:0000256" key="2">
    <source>
        <dbReference type="ARBA" id="ARBA00022833"/>
    </source>
</evidence>
<accession>A0ABP7ZJU7</accession>
<evidence type="ECO:0000313" key="3">
    <source>
        <dbReference type="EMBL" id="GAA4160637.1"/>
    </source>
</evidence>